<reference evidence="1 2" key="1">
    <citation type="submission" date="2006-10" db="EMBL/GenBank/DDBJ databases">
        <title>Complete sequence of Syntrophobacter fumaroxidans MPOB.</title>
        <authorList>
            <consortium name="US DOE Joint Genome Institute"/>
            <person name="Copeland A."/>
            <person name="Lucas S."/>
            <person name="Lapidus A."/>
            <person name="Barry K."/>
            <person name="Detter J.C."/>
            <person name="Glavina del Rio T."/>
            <person name="Hammon N."/>
            <person name="Israni S."/>
            <person name="Pitluck S."/>
            <person name="Goltsman E.G."/>
            <person name="Martinez M."/>
            <person name="Schmutz J."/>
            <person name="Larimer F."/>
            <person name="Land M."/>
            <person name="Hauser L."/>
            <person name="Kyrpides N."/>
            <person name="Kim E."/>
            <person name="Boone D.R."/>
            <person name="Brockman F."/>
            <person name="Culley D."/>
            <person name="Ferry J."/>
            <person name="Gunsalus R."/>
            <person name="McInerney M.J."/>
            <person name="Morrison M."/>
            <person name="Plugge C."/>
            <person name="Rohlin L."/>
            <person name="Scholten J."/>
            <person name="Sieber J."/>
            <person name="Stams A.J.M."/>
            <person name="Worm P."/>
            <person name="Henstra A.M."/>
            <person name="Richardson P."/>
        </authorList>
    </citation>
    <scope>NUCLEOTIDE SEQUENCE [LARGE SCALE GENOMIC DNA]</scope>
    <source>
        <strain evidence="2">DSM 10017 / MPOB</strain>
    </source>
</reference>
<dbReference type="Proteomes" id="UP000001784">
    <property type="component" value="Chromosome"/>
</dbReference>
<proteinExistence type="predicted"/>
<dbReference type="EMBL" id="CP000478">
    <property type="protein sequence ID" value="ABK19611.1"/>
    <property type="molecule type" value="Genomic_DNA"/>
</dbReference>
<protein>
    <submittedName>
        <fullName evidence="1">Uncharacterized protein</fullName>
    </submittedName>
</protein>
<keyword evidence="2" id="KW-1185">Reference proteome</keyword>
<dbReference type="SUPFAM" id="SSF69318">
    <property type="entry name" value="Integrin alpha N-terminal domain"/>
    <property type="match status" value="1"/>
</dbReference>
<dbReference type="NCBIfam" id="NF040734">
    <property type="entry name" value="CC-COOH_SaoC"/>
    <property type="match status" value="1"/>
</dbReference>
<organism evidence="1 2">
    <name type="scientific">Syntrophobacter fumaroxidans (strain DSM 10017 / MPOB)</name>
    <dbReference type="NCBI Taxonomy" id="335543"/>
    <lineage>
        <taxon>Bacteria</taxon>
        <taxon>Pseudomonadati</taxon>
        <taxon>Thermodesulfobacteriota</taxon>
        <taxon>Syntrophobacteria</taxon>
        <taxon>Syntrophobacterales</taxon>
        <taxon>Syntrophobacteraceae</taxon>
        <taxon>Syntrophobacter</taxon>
    </lineage>
</organism>
<accession>A0LQA9</accession>
<name>A0LQA9_SYNFM</name>
<gene>
    <name evidence="1" type="ordered locus">Sfum_3942</name>
</gene>
<dbReference type="HOGENOM" id="CLU_128138_0_0_7"/>
<dbReference type="STRING" id="335543.Sfum_3942"/>
<sequence>MCFVLACLVAAACGERPKGEKGAEKAQTPVSGVLLEHFKRWNPQREVIKWAEADLDNDGRRDCIVIYRVAREKNMMRVVLDRGGNFVDTNEVPAPYSDQVIQFRDIDGKPPMEFIVQGAKGAKMGFAVFRVEEGWLTDLFGEGMEDCC</sequence>
<dbReference type="InParanoid" id="A0LQA9"/>
<dbReference type="eggNOG" id="ENOG50333GJ">
    <property type="taxonomic scope" value="Bacteria"/>
</dbReference>
<evidence type="ECO:0000313" key="1">
    <source>
        <dbReference type="EMBL" id="ABK19611.1"/>
    </source>
</evidence>
<evidence type="ECO:0000313" key="2">
    <source>
        <dbReference type="Proteomes" id="UP000001784"/>
    </source>
</evidence>
<dbReference type="AlphaFoldDB" id="A0LQA9"/>
<dbReference type="KEGG" id="sfu:Sfum_3942"/>
<dbReference type="InterPro" id="IPR028994">
    <property type="entry name" value="Integrin_alpha_N"/>
</dbReference>